<dbReference type="InterPro" id="IPR005656">
    <property type="entry name" value="MmgE_PrpD"/>
</dbReference>
<dbReference type="SUPFAM" id="SSF103378">
    <property type="entry name" value="2-methylcitrate dehydratase PrpD"/>
    <property type="match status" value="1"/>
</dbReference>
<sequence>MDDFTPSLVTLARWTSGLQLADIPPAVQHAAKRCLIDTTGVALAGSRTSVAMQALALSRLTAADGQARALGDERPVCAPAAAFVNATAAHALDFDDNAYPAFVHGSAVIMPAALAVAQMQGLSGARLLAAFVAGAECEYALGKALTRQLYDRGWWTTGVLGVVGACAAASHALDLTTGQTAAAFALALAGTGGMKATFGSDAKTLMAGSSSEAGVIAALLARQGCTGPLDIVEHSRGLAAMFNGGRLEPVTMPGDSWSLLKPGVDIKRVPVCLSSHAAIDALREMLGRGVVAAPDIAEIICDVPPIVIQNLAHDLPVTRQQAQFSMPFAMACTVLLGDLSLAMLDDAVLGRADLRTWMKRVRMFSSDRWQPRLLESAPEGAWVKVVRHDGSAVEGFCAMPLGSAAQPLSSAQLNDKFMQCSTRAVPLPRARRLLDDLLRLEQLPGVRHLLAPEALNVETIEP</sequence>
<reference evidence="5" key="1">
    <citation type="submission" date="2016-10" db="EMBL/GenBank/DDBJ databases">
        <authorList>
            <person name="Varghese N."/>
            <person name="Submissions S."/>
        </authorList>
    </citation>
    <scope>NUCLEOTIDE SEQUENCE [LARGE SCALE GENOMIC DNA]</scope>
    <source>
        <strain evidence="5">ATCC 700689</strain>
    </source>
</reference>
<dbReference type="Gene3D" id="1.10.4100.10">
    <property type="entry name" value="2-methylcitrate dehydratase PrpD"/>
    <property type="match status" value="1"/>
</dbReference>
<dbReference type="PANTHER" id="PTHR16943">
    <property type="entry name" value="2-METHYLCITRATE DEHYDRATASE-RELATED"/>
    <property type="match status" value="1"/>
</dbReference>
<dbReference type="InterPro" id="IPR042183">
    <property type="entry name" value="MmgE/PrpD_sf_1"/>
</dbReference>
<dbReference type="PANTHER" id="PTHR16943:SF8">
    <property type="entry name" value="2-METHYLCITRATE DEHYDRATASE"/>
    <property type="match status" value="1"/>
</dbReference>
<dbReference type="STRING" id="89065.SAMN05216605_102342"/>
<dbReference type="RefSeq" id="WP_074750696.1">
    <property type="nucleotide sequence ID" value="NZ_FNCO01000002.1"/>
</dbReference>
<dbReference type="EMBL" id="FNCO01000002">
    <property type="protein sequence ID" value="SDG53184.1"/>
    <property type="molecule type" value="Genomic_DNA"/>
</dbReference>
<feature type="domain" description="MmgE/PrpD N-terminal" evidence="2">
    <location>
        <begin position="10"/>
        <end position="245"/>
    </location>
</feature>
<evidence type="ECO:0000313" key="4">
    <source>
        <dbReference type="EMBL" id="SDG53184.1"/>
    </source>
</evidence>
<dbReference type="Gene3D" id="3.30.1330.120">
    <property type="entry name" value="2-methylcitrate dehydratase PrpD"/>
    <property type="match status" value="1"/>
</dbReference>
<dbReference type="GO" id="GO:0016829">
    <property type="term" value="F:lyase activity"/>
    <property type="evidence" value="ECO:0007669"/>
    <property type="project" value="InterPro"/>
</dbReference>
<evidence type="ECO:0000259" key="2">
    <source>
        <dbReference type="Pfam" id="PF03972"/>
    </source>
</evidence>
<dbReference type="InterPro" id="IPR042188">
    <property type="entry name" value="MmgE/PrpD_sf_2"/>
</dbReference>
<proteinExistence type="inferred from homology"/>
<comment type="similarity">
    <text evidence="1">Belongs to the PrpD family.</text>
</comment>
<dbReference type="InterPro" id="IPR045337">
    <property type="entry name" value="MmgE_PrpD_C"/>
</dbReference>
<feature type="domain" description="MmgE/PrpD C-terminal" evidence="3">
    <location>
        <begin position="270"/>
        <end position="432"/>
    </location>
</feature>
<dbReference type="InterPro" id="IPR036148">
    <property type="entry name" value="MmgE/PrpD_sf"/>
</dbReference>
<dbReference type="Pfam" id="PF03972">
    <property type="entry name" value="MmgE_PrpD_N"/>
    <property type="match status" value="1"/>
</dbReference>
<evidence type="ECO:0000256" key="1">
    <source>
        <dbReference type="ARBA" id="ARBA00006174"/>
    </source>
</evidence>
<accession>A0A1G7V0D1</accession>
<dbReference type="InterPro" id="IPR045336">
    <property type="entry name" value="MmgE_PrpD_N"/>
</dbReference>
<dbReference type="AlphaFoldDB" id="A0A1G7V0D1"/>
<dbReference type="Pfam" id="PF19305">
    <property type="entry name" value="MmgE_PrpD_C"/>
    <property type="match status" value="1"/>
</dbReference>
<gene>
    <name evidence="4" type="ORF">SAMN05216605_102342</name>
</gene>
<protein>
    <submittedName>
        <fullName evidence="4">2-methylcitrate dehydratase PrpD</fullName>
    </submittedName>
</protein>
<name>A0A1G7V0D1_9PSED</name>
<dbReference type="OrthoDB" id="9791416at2"/>
<evidence type="ECO:0000313" key="5">
    <source>
        <dbReference type="Proteomes" id="UP000182894"/>
    </source>
</evidence>
<keyword evidence="5" id="KW-1185">Reference proteome</keyword>
<dbReference type="Proteomes" id="UP000182894">
    <property type="component" value="Unassembled WGS sequence"/>
</dbReference>
<evidence type="ECO:0000259" key="3">
    <source>
        <dbReference type="Pfam" id="PF19305"/>
    </source>
</evidence>
<organism evidence="4 5">
    <name type="scientific">Pseudomonas abietaniphila</name>
    <dbReference type="NCBI Taxonomy" id="89065"/>
    <lineage>
        <taxon>Bacteria</taxon>
        <taxon>Pseudomonadati</taxon>
        <taxon>Pseudomonadota</taxon>
        <taxon>Gammaproteobacteria</taxon>
        <taxon>Pseudomonadales</taxon>
        <taxon>Pseudomonadaceae</taxon>
        <taxon>Pseudomonas</taxon>
    </lineage>
</organism>